<organism evidence="2 3">
    <name type="scientific">Terfezia boudieri ATCC MYA-4762</name>
    <dbReference type="NCBI Taxonomy" id="1051890"/>
    <lineage>
        <taxon>Eukaryota</taxon>
        <taxon>Fungi</taxon>
        <taxon>Dikarya</taxon>
        <taxon>Ascomycota</taxon>
        <taxon>Pezizomycotina</taxon>
        <taxon>Pezizomycetes</taxon>
        <taxon>Pezizales</taxon>
        <taxon>Pezizaceae</taxon>
        <taxon>Terfezia</taxon>
    </lineage>
</organism>
<dbReference type="OrthoDB" id="10307505at2759"/>
<feature type="region of interest" description="Disordered" evidence="1">
    <location>
        <begin position="1"/>
        <end position="31"/>
    </location>
</feature>
<keyword evidence="3" id="KW-1185">Reference proteome</keyword>
<dbReference type="Proteomes" id="UP000267821">
    <property type="component" value="Unassembled WGS sequence"/>
</dbReference>
<sequence length="188" mass="20907">MRVTLPNSSDIGNGLPSANTQRTPDWSKTEPWAQDLDNINIGCVQDLNEAFEDCQDDLQSDNWERTPLDILELRLDETFELLRTKANKAIDESKAKAKQCLAGKSVEAQKEAVGRFVSGMQCVMEFICFLRNSITQIVTMIKNSARSAWRAILSPLRRLVATKAMVAASRIRKLPPGSNSAGIRLEAI</sequence>
<proteinExistence type="predicted"/>
<reference evidence="2 3" key="1">
    <citation type="journal article" date="2018" name="Nat. Ecol. Evol.">
        <title>Pezizomycetes genomes reveal the molecular basis of ectomycorrhizal truffle lifestyle.</title>
        <authorList>
            <person name="Murat C."/>
            <person name="Payen T."/>
            <person name="Noel B."/>
            <person name="Kuo A."/>
            <person name="Morin E."/>
            <person name="Chen J."/>
            <person name="Kohler A."/>
            <person name="Krizsan K."/>
            <person name="Balestrini R."/>
            <person name="Da Silva C."/>
            <person name="Montanini B."/>
            <person name="Hainaut M."/>
            <person name="Levati E."/>
            <person name="Barry K.W."/>
            <person name="Belfiori B."/>
            <person name="Cichocki N."/>
            <person name="Clum A."/>
            <person name="Dockter R.B."/>
            <person name="Fauchery L."/>
            <person name="Guy J."/>
            <person name="Iotti M."/>
            <person name="Le Tacon F."/>
            <person name="Lindquist E.A."/>
            <person name="Lipzen A."/>
            <person name="Malagnac F."/>
            <person name="Mello A."/>
            <person name="Molinier V."/>
            <person name="Miyauchi S."/>
            <person name="Poulain J."/>
            <person name="Riccioni C."/>
            <person name="Rubini A."/>
            <person name="Sitrit Y."/>
            <person name="Splivallo R."/>
            <person name="Traeger S."/>
            <person name="Wang M."/>
            <person name="Zifcakova L."/>
            <person name="Wipf D."/>
            <person name="Zambonelli A."/>
            <person name="Paolocci F."/>
            <person name="Nowrousian M."/>
            <person name="Ottonello S."/>
            <person name="Baldrian P."/>
            <person name="Spatafora J.W."/>
            <person name="Henrissat B."/>
            <person name="Nagy L.G."/>
            <person name="Aury J.M."/>
            <person name="Wincker P."/>
            <person name="Grigoriev I.V."/>
            <person name="Bonfante P."/>
            <person name="Martin F.M."/>
        </authorList>
    </citation>
    <scope>NUCLEOTIDE SEQUENCE [LARGE SCALE GENOMIC DNA]</scope>
    <source>
        <strain evidence="2 3">ATCC MYA-4762</strain>
    </source>
</reference>
<evidence type="ECO:0000313" key="2">
    <source>
        <dbReference type="EMBL" id="RPB20349.1"/>
    </source>
</evidence>
<dbReference type="InParanoid" id="A0A3N4LFV0"/>
<name>A0A3N4LFV0_9PEZI</name>
<accession>A0A3N4LFV0</accession>
<evidence type="ECO:0000313" key="3">
    <source>
        <dbReference type="Proteomes" id="UP000267821"/>
    </source>
</evidence>
<feature type="compositionally biased region" description="Polar residues" evidence="1">
    <location>
        <begin position="1"/>
        <end position="26"/>
    </location>
</feature>
<evidence type="ECO:0000256" key="1">
    <source>
        <dbReference type="SAM" id="MobiDB-lite"/>
    </source>
</evidence>
<dbReference type="AlphaFoldDB" id="A0A3N4LFV0"/>
<gene>
    <name evidence="2" type="ORF">L211DRAFT_841759</name>
</gene>
<dbReference type="EMBL" id="ML121573">
    <property type="protein sequence ID" value="RPB20349.1"/>
    <property type="molecule type" value="Genomic_DNA"/>
</dbReference>
<protein>
    <submittedName>
        <fullName evidence="2">Uncharacterized protein</fullName>
    </submittedName>
</protein>